<keyword evidence="7 9" id="KW-0472">Membrane</keyword>
<dbReference type="PANTHER" id="PTHR12804:SF0">
    <property type="entry name" value="SIGNAL PEPTIDASE COMPLEX SUBUNIT 3"/>
    <property type="match status" value="1"/>
</dbReference>
<comment type="similarity">
    <text evidence="2 9">Belongs to the SPCS3 family.</text>
</comment>
<proteinExistence type="inferred from homology"/>
<dbReference type="VEuPathDB" id="FungiDB:A1Q1_02367"/>
<dbReference type="OrthoDB" id="10261524at2759"/>
<organism evidence="11 12">
    <name type="scientific">Trichosporon asahii var. asahii (strain ATCC 90039 / CBS 2479 / JCM 2466 / KCTC 7840 / NBRC 103889/ NCYC 2677 / UAMH 7654)</name>
    <name type="common">Yeast</name>
    <dbReference type="NCBI Taxonomy" id="1186058"/>
    <lineage>
        <taxon>Eukaryota</taxon>
        <taxon>Fungi</taxon>
        <taxon>Dikarya</taxon>
        <taxon>Basidiomycota</taxon>
        <taxon>Agaricomycotina</taxon>
        <taxon>Tremellomycetes</taxon>
        <taxon>Trichosporonales</taxon>
        <taxon>Trichosporonaceae</taxon>
        <taxon>Trichosporon</taxon>
    </lineage>
</organism>
<dbReference type="InterPro" id="IPR007653">
    <property type="entry name" value="SPC3"/>
</dbReference>
<dbReference type="GO" id="GO:0045047">
    <property type="term" value="P:protein targeting to ER"/>
    <property type="evidence" value="ECO:0007669"/>
    <property type="project" value="TreeGrafter"/>
</dbReference>
<evidence type="ECO:0000256" key="7">
    <source>
        <dbReference type="ARBA" id="ARBA00023136"/>
    </source>
</evidence>
<dbReference type="EMBL" id="ALBS01000196">
    <property type="protein sequence ID" value="EJT48640.1"/>
    <property type="molecule type" value="Genomic_DNA"/>
</dbReference>
<dbReference type="GO" id="GO:0005787">
    <property type="term" value="C:signal peptidase complex"/>
    <property type="evidence" value="ECO:0007669"/>
    <property type="project" value="UniProtKB-UniRule"/>
</dbReference>
<dbReference type="Pfam" id="PF04573">
    <property type="entry name" value="SPC22"/>
    <property type="match status" value="1"/>
</dbReference>
<evidence type="ECO:0000313" key="11">
    <source>
        <dbReference type="EMBL" id="EJT48640.1"/>
    </source>
</evidence>
<evidence type="ECO:0000256" key="6">
    <source>
        <dbReference type="ARBA" id="ARBA00022989"/>
    </source>
</evidence>
<evidence type="ECO:0000313" key="12">
    <source>
        <dbReference type="Proteomes" id="UP000002748"/>
    </source>
</evidence>
<comment type="caution">
    <text evidence="11">The sequence shown here is derived from an EMBL/GenBank/DDBJ whole genome shotgun (WGS) entry which is preliminary data.</text>
</comment>
<keyword evidence="4 9" id="KW-0256">Endoplasmic reticulum</keyword>
<dbReference type="AlphaFoldDB" id="J4UCD3"/>
<keyword evidence="6 10" id="KW-1133">Transmembrane helix</keyword>
<protein>
    <recommendedName>
        <fullName evidence="9">Signal peptidase subunit 3</fullName>
    </recommendedName>
</protein>
<evidence type="ECO:0000256" key="8">
    <source>
        <dbReference type="ARBA" id="ARBA00045670"/>
    </source>
</evidence>
<keyword evidence="5" id="KW-0735">Signal-anchor</keyword>
<evidence type="ECO:0000256" key="2">
    <source>
        <dbReference type="ARBA" id="ARBA00009289"/>
    </source>
</evidence>
<name>J4UCD3_TRIAS</name>
<dbReference type="Proteomes" id="UP000002748">
    <property type="component" value="Unassembled WGS sequence"/>
</dbReference>
<dbReference type="PIRSF" id="PIRSF016089">
    <property type="entry name" value="SPC22"/>
    <property type="match status" value="1"/>
</dbReference>
<dbReference type="HOGENOM" id="CLU_068714_2_2_1"/>
<gene>
    <name evidence="11" type="ORF">A1Q1_02367</name>
</gene>
<keyword evidence="3 10" id="KW-0812">Transmembrane</keyword>
<evidence type="ECO:0000256" key="3">
    <source>
        <dbReference type="ARBA" id="ARBA00022692"/>
    </source>
</evidence>
<accession>J4UCD3</accession>
<comment type="subcellular location">
    <subcellularLocation>
        <location evidence="1">Endoplasmic reticulum membrane</location>
        <topology evidence="1">Single-pass type II membrane protein</topology>
    </subcellularLocation>
</comment>
<sequence length="164" mass="18998">MYSTFQRLNQLSSLATTAVMVLLGLISLASWYHQPTPAPGKIDVKSLMITRGRNPSRWRAPEEDVLKLKFDVKADLTPVLRSYNTKQVFLYLLADYVDEVSKEAHQVVLWDRIVTRASGDFRSVDAFHDGRQKHRKTKTYKNAKIRLEGARNVYFWHQPDGKFE</sequence>
<reference evidence="11 12" key="1">
    <citation type="journal article" date="2012" name="Eukaryot. Cell">
        <title>Draft genome sequence of CBS 2479, the standard type strain of Trichosporon asahii.</title>
        <authorList>
            <person name="Yang R.Y."/>
            <person name="Li H.T."/>
            <person name="Zhu H."/>
            <person name="Zhou G.P."/>
            <person name="Wang M."/>
            <person name="Wang L."/>
        </authorList>
    </citation>
    <scope>NUCLEOTIDE SEQUENCE [LARGE SCALE GENOMIC DNA]</scope>
    <source>
        <strain evidence="12">ATCC 90039 / CBS 2479 / JCM 2466 / KCTC 7840 / NCYC 2677 / UAMH 7654</strain>
    </source>
</reference>
<comment type="function">
    <text evidence="8">Essential component of the signal peptidase complex (SPC) which catalyzes the cleavage of N-terminal signal sequences from nascent proteins as they are translocated into the lumen of the endoplasmic reticulum. Essential for the SPC catalytic activity, possibly by stabilizing and positioning the active center of the complex close to the lumenal surface. Essential for viability.</text>
</comment>
<dbReference type="RefSeq" id="XP_014180787.1">
    <property type="nucleotide sequence ID" value="XM_014325312.1"/>
</dbReference>
<dbReference type="KEGG" id="tasa:A1Q1_02367"/>
<evidence type="ECO:0000256" key="5">
    <source>
        <dbReference type="ARBA" id="ARBA00022968"/>
    </source>
</evidence>
<dbReference type="GO" id="GO:0006465">
    <property type="term" value="P:signal peptide processing"/>
    <property type="evidence" value="ECO:0007669"/>
    <property type="project" value="UniProtKB-UniRule"/>
</dbReference>
<dbReference type="PANTHER" id="PTHR12804">
    <property type="entry name" value="MICROSOMAL SIGNAL PEPTIDASE 23 KD SUBUNIT SPC22/23"/>
    <property type="match status" value="1"/>
</dbReference>
<dbReference type="GeneID" id="25985881"/>
<evidence type="ECO:0000256" key="1">
    <source>
        <dbReference type="ARBA" id="ARBA00004648"/>
    </source>
</evidence>
<evidence type="ECO:0000256" key="9">
    <source>
        <dbReference type="PIRNR" id="PIRNR016089"/>
    </source>
</evidence>
<evidence type="ECO:0000256" key="4">
    <source>
        <dbReference type="ARBA" id="ARBA00022824"/>
    </source>
</evidence>
<feature type="transmembrane region" description="Helical" evidence="10">
    <location>
        <begin position="12"/>
        <end position="32"/>
    </location>
</feature>
<evidence type="ECO:0000256" key="10">
    <source>
        <dbReference type="SAM" id="Phobius"/>
    </source>
</evidence>